<name>Q7UPE8_RHOBA</name>
<dbReference type="KEGG" id="rba:RB6989"/>
<evidence type="ECO:0000313" key="3">
    <source>
        <dbReference type="Proteomes" id="UP000001025"/>
    </source>
</evidence>
<organism evidence="2 3">
    <name type="scientific">Rhodopirellula baltica (strain DSM 10527 / NCIMB 13988 / SH1)</name>
    <dbReference type="NCBI Taxonomy" id="243090"/>
    <lineage>
        <taxon>Bacteria</taxon>
        <taxon>Pseudomonadati</taxon>
        <taxon>Planctomycetota</taxon>
        <taxon>Planctomycetia</taxon>
        <taxon>Pirellulales</taxon>
        <taxon>Pirellulaceae</taxon>
        <taxon>Rhodopirellula</taxon>
    </lineage>
</organism>
<dbReference type="EnsemblBacteria" id="CAD75114">
    <property type="protein sequence ID" value="CAD75114"/>
    <property type="gene ID" value="RB6989"/>
</dbReference>
<dbReference type="STRING" id="243090.RB6989"/>
<proteinExistence type="predicted"/>
<gene>
    <name evidence="2" type="ordered locus">RB6989</name>
</gene>
<dbReference type="Proteomes" id="UP000001025">
    <property type="component" value="Chromosome"/>
</dbReference>
<evidence type="ECO:0000256" key="1">
    <source>
        <dbReference type="SAM" id="MobiDB-lite"/>
    </source>
</evidence>
<feature type="region of interest" description="Disordered" evidence="1">
    <location>
        <begin position="61"/>
        <end position="82"/>
    </location>
</feature>
<dbReference type="InParanoid" id="Q7UPE8"/>
<dbReference type="EMBL" id="BX294145">
    <property type="protein sequence ID" value="CAD75114.1"/>
    <property type="molecule type" value="Genomic_DNA"/>
</dbReference>
<accession>Q7UPE8</accession>
<keyword evidence="3" id="KW-1185">Reference proteome</keyword>
<evidence type="ECO:0000313" key="2">
    <source>
        <dbReference type="EMBL" id="CAD75114.1"/>
    </source>
</evidence>
<feature type="compositionally biased region" description="Low complexity" evidence="1">
    <location>
        <begin position="69"/>
        <end position="82"/>
    </location>
</feature>
<dbReference type="HOGENOM" id="CLU_2555992_0_0_0"/>
<reference evidence="2 3" key="1">
    <citation type="journal article" date="2003" name="Proc. Natl. Acad. Sci. U.S.A.">
        <title>Complete genome sequence of the marine planctomycete Pirellula sp. strain 1.</title>
        <authorList>
            <person name="Gloeckner F.O."/>
            <person name="Kube M."/>
            <person name="Bauer M."/>
            <person name="Teeling H."/>
            <person name="Lombardot T."/>
            <person name="Ludwig W."/>
            <person name="Gade D."/>
            <person name="Beck A."/>
            <person name="Borzym K."/>
            <person name="Heitmann K."/>
            <person name="Rabus R."/>
            <person name="Schlesner H."/>
            <person name="Amann R."/>
            <person name="Reinhardt R."/>
        </authorList>
    </citation>
    <scope>NUCLEOTIDE SEQUENCE [LARGE SCALE GENOMIC DNA]</scope>
    <source>
        <strain evidence="3">DSM 10527 / NCIMB 13988 / SH1</strain>
    </source>
</reference>
<sequence length="82" mass="9143">MSLDVAGTLRKPHDRGIQNRTRLRCTLMGLVTLLISRRAIARFTNSPSLWEGRAKRGEGYTPGFRFALPGPKRAGPPRGRVK</sequence>
<dbReference type="AlphaFoldDB" id="Q7UPE8"/>
<protein>
    <submittedName>
        <fullName evidence="2">Uncharacterized protein</fullName>
    </submittedName>
</protein>